<dbReference type="GO" id="GO:0008233">
    <property type="term" value="F:peptidase activity"/>
    <property type="evidence" value="ECO:0007669"/>
    <property type="project" value="UniProtKB-KW"/>
</dbReference>
<evidence type="ECO:0000256" key="3">
    <source>
        <dbReference type="ARBA" id="ARBA00022763"/>
    </source>
</evidence>
<dbReference type="PANTHER" id="PTHR13604:SF0">
    <property type="entry name" value="ABASIC SITE PROCESSING PROTEIN HMCES"/>
    <property type="match status" value="1"/>
</dbReference>
<evidence type="ECO:0000256" key="4">
    <source>
        <dbReference type="ARBA" id="ARBA00022801"/>
    </source>
</evidence>
<evidence type="ECO:0000313" key="10">
    <source>
        <dbReference type="Proteomes" id="UP000189761"/>
    </source>
</evidence>
<dbReference type="GO" id="GO:0003697">
    <property type="term" value="F:single-stranded DNA binding"/>
    <property type="evidence" value="ECO:0007669"/>
    <property type="project" value="InterPro"/>
</dbReference>
<protein>
    <recommendedName>
        <fullName evidence="8">Abasic site processing protein</fullName>
        <ecNumber evidence="8">3.4.-.-</ecNumber>
    </recommendedName>
</protein>
<keyword evidence="4 8" id="KW-0378">Hydrolase</keyword>
<dbReference type="RefSeq" id="WP_071977186.1">
    <property type="nucleotide sequence ID" value="NZ_CP065424.1"/>
</dbReference>
<evidence type="ECO:0000256" key="6">
    <source>
        <dbReference type="ARBA" id="ARBA00023125"/>
    </source>
</evidence>
<dbReference type="AlphaFoldDB" id="A0A8E2IEK7"/>
<name>A0A8E2IEK7_9BACI</name>
<dbReference type="SUPFAM" id="SSF143081">
    <property type="entry name" value="BB1717-like"/>
    <property type="match status" value="1"/>
</dbReference>
<dbReference type="InterPro" id="IPR003738">
    <property type="entry name" value="SRAP"/>
</dbReference>
<sequence>MCGRFNLYSNIDILLDQFELINGDMFEILPRFNIAPSQDVLAVIEGEDGRRGGYLRWGLIPSWANDPKIGYKMINARAETIHEKPSFKRLLARRRCLVIADGFYEWKKDGNKKQPFHIFLKDKQPFAFAGLWDRWIQAGEIIQTCTIITTEANELMADIHDRMPVILTKESERQWLDRKIQDEDQLKSLLIPYDSTAMDIYPISEFVNSPRNEGIEILNSL</sequence>
<comment type="similarity">
    <text evidence="1 8">Belongs to the SOS response-associated peptidase family.</text>
</comment>
<keyword evidence="5" id="KW-0190">Covalent protein-DNA linkage</keyword>
<keyword evidence="2 8" id="KW-0645">Protease</keyword>
<evidence type="ECO:0000313" key="9">
    <source>
        <dbReference type="EMBL" id="OOP69973.1"/>
    </source>
</evidence>
<dbReference type="EMBL" id="MTLA01000024">
    <property type="protein sequence ID" value="OOP69973.1"/>
    <property type="molecule type" value="Genomic_DNA"/>
</dbReference>
<comment type="caution">
    <text evidence="9">The sequence shown here is derived from an EMBL/GenBank/DDBJ whole genome shotgun (WGS) entry which is preliminary data.</text>
</comment>
<evidence type="ECO:0000256" key="7">
    <source>
        <dbReference type="ARBA" id="ARBA00023239"/>
    </source>
</evidence>
<dbReference type="GO" id="GO:0106300">
    <property type="term" value="P:protein-DNA covalent cross-linking repair"/>
    <property type="evidence" value="ECO:0007669"/>
    <property type="project" value="InterPro"/>
</dbReference>
<evidence type="ECO:0000256" key="1">
    <source>
        <dbReference type="ARBA" id="ARBA00008136"/>
    </source>
</evidence>
<gene>
    <name evidence="9" type="ORF">BWZ43_02280</name>
</gene>
<dbReference type="Gene3D" id="3.90.1680.10">
    <property type="entry name" value="SOS response associated peptidase-like"/>
    <property type="match status" value="1"/>
</dbReference>
<dbReference type="EC" id="3.4.-.-" evidence="8"/>
<reference evidence="9 10" key="1">
    <citation type="submission" date="2017-01" db="EMBL/GenBank/DDBJ databases">
        <title>Draft genome sequence of Bacillus oleronius.</title>
        <authorList>
            <person name="Allam M."/>
        </authorList>
    </citation>
    <scope>NUCLEOTIDE SEQUENCE [LARGE SCALE GENOMIC DNA]</scope>
    <source>
        <strain evidence="9 10">DSM 9356</strain>
    </source>
</reference>
<accession>A0A8E2IEK7</accession>
<keyword evidence="7" id="KW-0456">Lyase</keyword>
<evidence type="ECO:0000256" key="8">
    <source>
        <dbReference type="RuleBase" id="RU364100"/>
    </source>
</evidence>
<dbReference type="GO" id="GO:0006508">
    <property type="term" value="P:proteolysis"/>
    <property type="evidence" value="ECO:0007669"/>
    <property type="project" value="UniProtKB-KW"/>
</dbReference>
<proteinExistence type="inferred from homology"/>
<dbReference type="InterPro" id="IPR036590">
    <property type="entry name" value="SRAP-like"/>
</dbReference>
<dbReference type="Proteomes" id="UP000189761">
    <property type="component" value="Unassembled WGS sequence"/>
</dbReference>
<evidence type="ECO:0000256" key="5">
    <source>
        <dbReference type="ARBA" id="ARBA00023124"/>
    </source>
</evidence>
<dbReference type="Pfam" id="PF02586">
    <property type="entry name" value="SRAP"/>
    <property type="match status" value="1"/>
</dbReference>
<dbReference type="PANTHER" id="PTHR13604">
    <property type="entry name" value="DC12-RELATED"/>
    <property type="match status" value="1"/>
</dbReference>
<keyword evidence="3" id="KW-0227">DNA damage</keyword>
<keyword evidence="10" id="KW-1185">Reference proteome</keyword>
<keyword evidence="6" id="KW-0238">DNA-binding</keyword>
<dbReference type="GO" id="GO:0016829">
    <property type="term" value="F:lyase activity"/>
    <property type="evidence" value="ECO:0007669"/>
    <property type="project" value="UniProtKB-KW"/>
</dbReference>
<organism evidence="9 10">
    <name type="scientific">Heyndrickxia oleronia</name>
    <dbReference type="NCBI Taxonomy" id="38875"/>
    <lineage>
        <taxon>Bacteria</taxon>
        <taxon>Bacillati</taxon>
        <taxon>Bacillota</taxon>
        <taxon>Bacilli</taxon>
        <taxon>Bacillales</taxon>
        <taxon>Bacillaceae</taxon>
        <taxon>Heyndrickxia</taxon>
    </lineage>
</organism>
<evidence type="ECO:0000256" key="2">
    <source>
        <dbReference type="ARBA" id="ARBA00022670"/>
    </source>
</evidence>